<evidence type="ECO:0000256" key="7">
    <source>
        <dbReference type="ARBA" id="ARBA00023065"/>
    </source>
</evidence>
<evidence type="ECO:0000256" key="1">
    <source>
        <dbReference type="ARBA" id="ARBA00005513"/>
    </source>
</evidence>
<dbReference type="GO" id="GO:0005886">
    <property type="term" value="C:plasma membrane"/>
    <property type="evidence" value="ECO:0007669"/>
    <property type="project" value="UniProtKB-SubCell"/>
</dbReference>
<evidence type="ECO:0000256" key="3">
    <source>
        <dbReference type="ARBA" id="ARBA00022547"/>
    </source>
</evidence>
<dbReference type="Pfam" id="PF00213">
    <property type="entry name" value="OSCP"/>
    <property type="match status" value="1"/>
</dbReference>
<dbReference type="InterPro" id="IPR000711">
    <property type="entry name" value="ATPase_OSCP/dsu"/>
</dbReference>
<comment type="function">
    <text evidence="11">Component of the F(0) channel, it forms part of the peripheral stalk, linking F(1) to F(0). The b'-subunit is a diverged and duplicated form of b found in plants and photosynthetic bacteria.</text>
</comment>
<dbReference type="RefSeq" id="WP_349281206.1">
    <property type="nucleotide sequence ID" value="NZ_CBCSCU010000004.1"/>
</dbReference>
<dbReference type="NCBIfam" id="TIGR03321">
    <property type="entry name" value="alt_F1F0_F0_B"/>
    <property type="match status" value="1"/>
</dbReference>
<evidence type="ECO:0000256" key="6">
    <source>
        <dbReference type="ARBA" id="ARBA00022989"/>
    </source>
</evidence>
<dbReference type="GO" id="GO:0045259">
    <property type="term" value="C:proton-transporting ATP synthase complex"/>
    <property type="evidence" value="ECO:0007669"/>
    <property type="project" value="UniProtKB-KW"/>
</dbReference>
<dbReference type="EMBL" id="CP157675">
    <property type="protein sequence ID" value="XBP71860.1"/>
    <property type="molecule type" value="Genomic_DNA"/>
</dbReference>
<keyword evidence="8 13" id="KW-0472">Membrane</keyword>
<keyword evidence="3 13" id="KW-0138">CF(0)</keyword>
<dbReference type="InterPro" id="IPR017707">
    <property type="entry name" value="Alt_ATP_synth_F0_bsu"/>
</dbReference>
<comment type="similarity">
    <text evidence="1 13">Belongs to the ATPase B chain family.</text>
</comment>
<comment type="subcellular location">
    <subcellularLocation>
        <location evidence="13">Cell membrane</location>
        <topology evidence="13">Single-pass membrane protein</topology>
    </subcellularLocation>
    <subcellularLocation>
        <location evidence="12">Endomembrane system</location>
        <topology evidence="12">Single-pass membrane protein</topology>
    </subcellularLocation>
</comment>
<dbReference type="PANTHER" id="PTHR33445">
    <property type="entry name" value="ATP SYNTHASE SUBUNIT B', CHLOROPLASTIC"/>
    <property type="match status" value="1"/>
</dbReference>
<evidence type="ECO:0000256" key="12">
    <source>
        <dbReference type="ARBA" id="ARBA00037847"/>
    </source>
</evidence>
<reference evidence="16" key="1">
    <citation type="submission" date="2024-05" db="EMBL/GenBank/DDBJ databases">
        <authorList>
            <person name="Bunk B."/>
            <person name="Swiderski J."/>
            <person name="Sproer C."/>
            <person name="Thiel V."/>
        </authorList>
    </citation>
    <scope>NUCLEOTIDE SEQUENCE</scope>
    <source>
        <strain evidence="16">DSM 17735</strain>
    </source>
</reference>
<evidence type="ECO:0000256" key="13">
    <source>
        <dbReference type="HAMAP-Rule" id="MF_01398"/>
    </source>
</evidence>
<gene>
    <name evidence="13" type="primary">atpF</name>
    <name evidence="16" type="ORF">ABLV49_08720</name>
</gene>
<dbReference type="Pfam" id="PF00430">
    <property type="entry name" value="ATP-synt_B"/>
    <property type="match status" value="1"/>
</dbReference>
<keyword evidence="13" id="KW-1003">Cell membrane</keyword>
<dbReference type="GO" id="GO:0046961">
    <property type="term" value="F:proton-transporting ATPase activity, rotational mechanism"/>
    <property type="evidence" value="ECO:0007669"/>
    <property type="project" value="TreeGrafter"/>
</dbReference>
<dbReference type="GO" id="GO:0046933">
    <property type="term" value="F:proton-transporting ATP synthase activity, rotational mechanism"/>
    <property type="evidence" value="ECO:0007669"/>
    <property type="project" value="UniProtKB-UniRule"/>
</dbReference>
<dbReference type="CDD" id="cd06503">
    <property type="entry name" value="ATP-synt_Fo_b"/>
    <property type="match status" value="1"/>
</dbReference>
<dbReference type="AlphaFoldDB" id="A0AAU7LW60"/>
<keyword evidence="4 13" id="KW-0812">Transmembrane</keyword>
<keyword evidence="6 13" id="KW-1133">Transmembrane helix</keyword>
<evidence type="ECO:0000256" key="2">
    <source>
        <dbReference type="ARBA" id="ARBA00022448"/>
    </source>
</evidence>
<evidence type="ECO:0000313" key="16">
    <source>
        <dbReference type="EMBL" id="XBP71860.1"/>
    </source>
</evidence>
<evidence type="ECO:0000256" key="4">
    <source>
        <dbReference type="ARBA" id="ARBA00022692"/>
    </source>
</evidence>
<keyword evidence="9 13" id="KW-0066">ATP synthesis</keyword>
<dbReference type="InterPro" id="IPR002146">
    <property type="entry name" value="ATP_synth_b/b'su_bac/chlpt"/>
</dbReference>
<organism evidence="16">
    <name type="scientific">Polaromonas hydrogenivorans</name>
    <dbReference type="NCBI Taxonomy" id="335476"/>
    <lineage>
        <taxon>Bacteria</taxon>
        <taxon>Pseudomonadati</taxon>
        <taxon>Pseudomonadota</taxon>
        <taxon>Betaproteobacteria</taxon>
        <taxon>Burkholderiales</taxon>
        <taxon>Comamonadaceae</taxon>
        <taxon>Polaromonas</taxon>
    </lineage>
</organism>
<evidence type="ECO:0000256" key="11">
    <source>
        <dbReference type="ARBA" id="ARBA00025614"/>
    </source>
</evidence>
<keyword evidence="14" id="KW-0175">Coiled coil</keyword>
<name>A0AAU7LW60_9BURK</name>
<evidence type="ECO:0000256" key="10">
    <source>
        <dbReference type="ARBA" id="ARBA00025198"/>
    </source>
</evidence>
<feature type="region of interest" description="Disordered" evidence="15">
    <location>
        <begin position="249"/>
        <end position="269"/>
    </location>
</feature>
<comment type="function">
    <text evidence="10 13">F(1)F(0) ATP synthase produces ATP from ADP in the presence of a proton or sodium gradient. F-type ATPases consist of two structural domains, F(1) containing the extramembraneous catalytic core and F(0) containing the membrane proton channel, linked together by a central stalk and a peripheral stalk. During catalysis, ATP synthesis in the catalytic domain of F(1) is coupled via a rotary mechanism of the central stalk subunits to proton translocation.</text>
</comment>
<proteinExistence type="inferred from homology"/>
<feature type="coiled-coil region" evidence="14">
    <location>
        <begin position="77"/>
        <end position="112"/>
    </location>
</feature>
<keyword evidence="2 13" id="KW-0813">Transport</keyword>
<evidence type="ECO:0000256" key="8">
    <source>
        <dbReference type="ARBA" id="ARBA00023136"/>
    </source>
</evidence>
<dbReference type="InterPro" id="IPR050059">
    <property type="entry name" value="ATP_synthase_B_chain"/>
</dbReference>
<evidence type="ECO:0000256" key="14">
    <source>
        <dbReference type="SAM" id="Coils"/>
    </source>
</evidence>
<dbReference type="HAMAP" id="MF_01398">
    <property type="entry name" value="ATP_synth_b_bprime"/>
    <property type="match status" value="1"/>
</dbReference>
<feature type="compositionally biased region" description="Low complexity" evidence="15">
    <location>
        <begin position="259"/>
        <end position="269"/>
    </location>
</feature>
<evidence type="ECO:0000256" key="5">
    <source>
        <dbReference type="ARBA" id="ARBA00022781"/>
    </source>
</evidence>
<evidence type="ECO:0000256" key="9">
    <source>
        <dbReference type="ARBA" id="ARBA00023310"/>
    </source>
</evidence>
<comment type="subunit">
    <text evidence="13">F-type ATPases have 2 components, F(1) - the catalytic core - and F(0) - the membrane proton channel. F(1) has five subunits: alpha(3), beta(3), gamma(1), delta(1), epsilon(1). F(0) has three main subunits: a(1), b(2) and c(10-14). The alpha and beta chains form an alternating ring which encloses part of the gamma chain. F(1) is attached to F(0) by a central stalk formed by the gamma and epsilon chains, while a peripheral stalk is formed by the delta and b chains.</text>
</comment>
<accession>A0AAU7LW60</accession>
<dbReference type="PANTHER" id="PTHR33445:SF2">
    <property type="entry name" value="ATP SYNTHASE SUBUNIT B', CHLOROPLASTIC"/>
    <property type="match status" value="1"/>
</dbReference>
<keyword evidence="5 13" id="KW-0375">Hydrogen ion transport</keyword>
<protein>
    <recommendedName>
        <fullName evidence="13">ATP synthase subunit b</fullName>
    </recommendedName>
    <alternativeName>
        <fullName evidence="13">ATP synthase F(0) sector subunit b</fullName>
    </alternativeName>
    <alternativeName>
        <fullName evidence="13">ATPase subunit I</fullName>
    </alternativeName>
    <alternativeName>
        <fullName evidence="13">F-type ATPase subunit b</fullName>
        <shortName evidence="13">F-ATPase subunit b</shortName>
    </alternativeName>
</protein>
<dbReference type="GO" id="GO:0012505">
    <property type="term" value="C:endomembrane system"/>
    <property type="evidence" value="ECO:0007669"/>
    <property type="project" value="UniProtKB-SubCell"/>
</dbReference>
<evidence type="ECO:0000256" key="15">
    <source>
        <dbReference type="SAM" id="MobiDB-lite"/>
    </source>
</evidence>
<keyword evidence="7 13" id="KW-0406">Ion transport</keyword>
<sequence>MLFDWFTVGAQALNFLILVWLMKRFLYKPILDAIDAREKRIASALADAALKQATAQKEQGEFQAKNAAFDRQHSEMLAKVKDEIATERQRLLEEARQAADALSVKRQDALASELQSLHQDIARRSRDEVFAVAHKVLADLAGTTLEARMAEVFVRRLRTLDEEARARLAQALHASSSPVRVRSAFELPPAQRAALQQALNETLAADTQVCFETTPALISGIELTANGWKLDWNIAEVLASLEQHVDGLLEKPSEPQPEPAAATAAETTA</sequence>